<evidence type="ECO:0000313" key="3">
    <source>
        <dbReference type="Proteomes" id="UP000007437"/>
    </source>
</evidence>
<dbReference type="KEGG" id="brh:RBRH_01300"/>
<dbReference type="Proteomes" id="UP000007437">
    <property type="component" value="Chromosome"/>
</dbReference>
<protein>
    <recommendedName>
        <fullName evidence="4">Carboxypeptidase regulatory-like domain-containing protein</fullName>
    </recommendedName>
</protein>
<gene>
    <name evidence="2" type="ordered locus">RBRH_01300</name>
</gene>
<feature type="compositionally biased region" description="Basic and acidic residues" evidence="1">
    <location>
        <begin position="13"/>
        <end position="22"/>
    </location>
</feature>
<evidence type="ECO:0008006" key="4">
    <source>
        <dbReference type="Google" id="ProtNLM"/>
    </source>
</evidence>
<evidence type="ECO:0000256" key="1">
    <source>
        <dbReference type="SAM" id="MobiDB-lite"/>
    </source>
</evidence>
<name>E5AKW8_MYCRK</name>
<dbReference type="STRING" id="882378.RBRH_01300"/>
<organism evidence="2 3">
    <name type="scientific">Mycetohabitans rhizoxinica (strain DSM 19002 / CIP 109453 / HKI 454)</name>
    <name type="common">Paraburkholderia rhizoxinica</name>
    <dbReference type="NCBI Taxonomy" id="882378"/>
    <lineage>
        <taxon>Bacteria</taxon>
        <taxon>Pseudomonadati</taxon>
        <taxon>Pseudomonadota</taxon>
        <taxon>Betaproteobacteria</taxon>
        <taxon>Burkholderiales</taxon>
        <taxon>Burkholderiaceae</taxon>
        <taxon>Mycetohabitans</taxon>
    </lineage>
</organism>
<feature type="region of interest" description="Disordered" evidence="1">
    <location>
        <begin position="1"/>
        <end position="23"/>
    </location>
</feature>
<dbReference type="eggNOG" id="ENOG503310H">
    <property type="taxonomic scope" value="Bacteria"/>
</dbReference>
<dbReference type="EMBL" id="FR687359">
    <property type="protein sequence ID" value="CBW75925.1"/>
    <property type="molecule type" value="Genomic_DNA"/>
</dbReference>
<proteinExistence type="predicted"/>
<dbReference type="Gene3D" id="2.60.40.1120">
    <property type="entry name" value="Carboxypeptidase-like, regulatory domain"/>
    <property type="match status" value="1"/>
</dbReference>
<sequence>MCAARRGSAVLKPAKERSDTMKNRHQRGLAVLAASLLGVTGFATRVHAQDSNGVPPVSTQGEVSYTSGGIGLDESQALRREMPHWPLALRFTGSRNEYLADVQVTITRAGGQSVLDTISQGPYMLVKLAPGRYTVRAQYEDTAQTKSIKLERHATLAFRWSQP</sequence>
<dbReference type="AlphaFoldDB" id="E5AKW8"/>
<dbReference type="HOGENOM" id="CLU_121829_1_0_4"/>
<accession>E5AKW8</accession>
<evidence type="ECO:0000313" key="2">
    <source>
        <dbReference type="EMBL" id="CBW75925.1"/>
    </source>
</evidence>
<reference evidence="2 3" key="1">
    <citation type="journal article" date="2011" name="J. Bacteriol.">
        <title>Complete genome sequence of Burkholderia rhizoxinica, an endosymbiont of Rhizopus microsporus.</title>
        <authorList>
            <person name="Lackner G."/>
            <person name="Moebius N."/>
            <person name="Partida-Martinez L."/>
            <person name="Hertweck C."/>
        </authorList>
    </citation>
    <scope>NUCLEOTIDE SEQUENCE [LARGE SCALE GENOMIC DNA]</scope>
    <source>
        <strain evidence="3">DSM 19002 / CIP 109453 / HKI 454</strain>
    </source>
</reference>